<feature type="domain" description="Chitin-binding type-2" evidence="8">
    <location>
        <begin position="1307"/>
        <end position="1364"/>
    </location>
</feature>
<feature type="domain" description="Chitin-binding type-2" evidence="8">
    <location>
        <begin position="887"/>
        <end position="944"/>
    </location>
</feature>
<feature type="region of interest" description="Disordered" evidence="6">
    <location>
        <begin position="1157"/>
        <end position="1201"/>
    </location>
</feature>
<feature type="compositionally biased region" description="Pro residues" evidence="6">
    <location>
        <begin position="953"/>
        <end position="979"/>
    </location>
</feature>
<keyword evidence="1" id="KW-0147">Chitin-binding</keyword>
<dbReference type="InterPro" id="IPR036508">
    <property type="entry name" value="Chitin-bd_dom_sf"/>
</dbReference>
<feature type="domain" description="Chitin-binding type-2" evidence="8">
    <location>
        <begin position="245"/>
        <end position="302"/>
    </location>
</feature>
<feature type="compositionally biased region" description="Pro residues" evidence="6">
    <location>
        <begin position="311"/>
        <end position="337"/>
    </location>
</feature>
<keyword evidence="5" id="KW-0325">Glycoprotein</keyword>
<dbReference type="PANTHER" id="PTHR23301:SF0">
    <property type="entry name" value="CHITIN-BINDING TYPE-2 DOMAIN-CONTAINING PROTEIN-RELATED"/>
    <property type="match status" value="1"/>
</dbReference>
<dbReference type="Proteomes" id="UP000829999">
    <property type="component" value="Chromosome 3"/>
</dbReference>
<keyword evidence="4" id="KW-1015">Disulfide bond</keyword>
<dbReference type="RefSeq" id="XP_050563679.1">
    <property type="nucleotide sequence ID" value="XM_050707722.1"/>
</dbReference>
<feature type="domain" description="Chitin-binding type-2" evidence="8">
    <location>
        <begin position="780"/>
        <end position="837"/>
    </location>
</feature>
<evidence type="ECO:0000256" key="2">
    <source>
        <dbReference type="ARBA" id="ARBA00022729"/>
    </source>
</evidence>
<keyword evidence="9" id="KW-1185">Reference proteome</keyword>
<feature type="region of interest" description="Disordered" evidence="6">
    <location>
        <begin position="100"/>
        <end position="129"/>
    </location>
</feature>
<protein>
    <submittedName>
        <fullName evidence="10">LOW QUALITY PROTEIN: cell surface glycoprotein 1-like</fullName>
    </submittedName>
</protein>
<feature type="region of interest" description="Disordered" evidence="6">
    <location>
        <begin position="515"/>
        <end position="559"/>
    </location>
</feature>
<feature type="domain" description="Chitin-binding type-2" evidence="8">
    <location>
        <begin position="138"/>
        <end position="195"/>
    </location>
</feature>
<dbReference type="InterPro" id="IPR051940">
    <property type="entry name" value="Chitin_bind-dev_reg"/>
</dbReference>
<evidence type="ECO:0000256" key="3">
    <source>
        <dbReference type="ARBA" id="ARBA00022737"/>
    </source>
</evidence>
<dbReference type="PROSITE" id="PS50940">
    <property type="entry name" value="CHIT_BIND_II"/>
    <property type="match status" value="13"/>
</dbReference>
<feature type="domain" description="Chitin-binding type-2" evidence="8">
    <location>
        <begin position="33"/>
        <end position="91"/>
    </location>
</feature>
<accession>A0A9R0EDK9</accession>
<dbReference type="InterPro" id="IPR002557">
    <property type="entry name" value="Chitin-bd_dom"/>
</dbReference>
<evidence type="ECO:0000313" key="10">
    <source>
        <dbReference type="RefSeq" id="XP_050563679.1"/>
    </source>
</evidence>
<dbReference type="Gene3D" id="2.170.140.10">
    <property type="entry name" value="Chitin binding domain"/>
    <property type="match status" value="13"/>
</dbReference>
<feature type="compositionally biased region" description="Pro residues" evidence="6">
    <location>
        <begin position="525"/>
        <end position="551"/>
    </location>
</feature>
<evidence type="ECO:0000256" key="7">
    <source>
        <dbReference type="SAM" id="SignalP"/>
    </source>
</evidence>
<dbReference type="Pfam" id="PF01607">
    <property type="entry name" value="CBM_14"/>
    <property type="match status" value="13"/>
</dbReference>
<feature type="compositionally biased region" description="Pro residues" evidence="6">
    <location>
        <begin position="1060"/>
        <end position="1086"/>
    </location>
</feature>
<feature type="compositionally biased region" description="Pro residues" evidence="6">
    <location>
        <begin position="739"/>
        <end position="765"/>
    </location>
</feature>
<feature type="compositionally biased region" description="Pro residues" evidence="6">
    <location>
        <begin position="846"/>
        <end position="872"/>
    </location>
</feature>
<reference evidence="10" key="1">
    <citation type="submission" date="2025-08" db="UniProtKB">
        <authorList>
            <consortium name="RefSeq"/>
        </authorList>
    </citation>
    <scope>IDENTIFICATION</scope>
    <source>
        <tissue evidence="10">Whole larval tissue</tissue>
    </source>
</reference>
<proteinExistence type="predicted"/>
<sequence length="1390" mass="145597">MKDTVLLLLCAVALAHSYVHNTQRCNCDPSEARQICESNYGLDDVLVAHEYCDKFYKCANGRPVAYQCPDNLLYDPVAERCEWPNEVNCGNRPISDGNDCNETDVSSSTQEPVSSSSSSTTSRPIDDETCNCRPEEAPSICAADGSDGVLVANENCNQFYICDHGKPVALSCPGNLLYNPYIEQCDWPENVDCGDRVIPDTSQTPPPGPSPDPTTSPTGSPNPTPTPSPSTPGSGTCNCRPEEAPSICAADGSDGVLVANENCNQFYICDHGKPVALSCPGNLLYNPYIEQCDWPENVDCGDRVIPDTSQTPPPGPSPDPTTSPTGSPNPTPIPSPSTPGSGTCNCRPEEAPSICAADGSDGVLVANENCNQFYICDHGKPVALSCPGNLLYNPYIEQCDWPENVDCGDRVIPDTSQTPPPGPSPDPTTSPTGSPNPTPTPSPSTPGSGTCNCRPEEAPSICAADGSDGVLVANENCNQFYICDHGKPVALSCPGNLLYNPYIEQCDWPENVDCGDRVIPDTSQTPPPGPSPDPTTSPTGSPNPTPTPSPSTPGSGTCNCRPEEAPSICAADGSDGVLVANENCNQFYICVHGKPVALSCPGNLLYNPYIEQCDWPENVDCGDRVIPDTSQTPPPGPSPDPTTSPTGSPNPTPTPSPSTPGSGTCNCRPEEAPSICAADGSDGVLVANENCNQFYICDHGKPVALSCPGNLLYNPYIEQCDWPENVDCGDRVIPDTSQTPPPGPSPDPTTSPTGSPNPTPTPSPSTPGSGTCNCRPEEAPSICAADGSDGVLVANENCNQFYICVHGKPVALSCPGNLLYNPYIEQCDWPENVDCGDRVIPDTSQTPPPGPSPDPTTSPTGSPNPTPTPSPSTPGSGTCNCRPEEAPSICAADGSDGVLVANENCNQFYICDHGKPVALSCPGNLLYNPYIEQCDWPENVDCGDRVIPDTSQTPPPGPSPDPTTSPTGSPNPTPTPSPSTPGSGTCNCRPEEAPSICAADGSDGVLVANENCNQFYICVHGKPVALSCPGNLLYNPYIEQCDWPENVDCGDRVIPDTSQTPPPGPSPDPTTSPTGSPNPTPTPSPSTPGSGTCNCRPEEAPSICAADGSDGVLVANENCNQFYICVHGKPVALSCPGNLLYNPYIEQCDWPENVDCGDRVIPDTSQTPPPGPSPDPTTSPTGSPNPTPTPSPSTPGSGTCNCRPEEAPSICAADGSDGVLVANENCNQFYICAYGKPVALSCPGNLLYNPYIEQCDWPENVDCGDRVVPDPSQTPPPGPGSSPNPTPSPTASTPSSGTCNCRPEEAPSICAADGSDGVLVAHEICNKFYKCNHGKPVSLYCYGDLLYNPYIEQCDWPENVVCGERVVPDPGQTDDQDHPKTIDSNCNYDY</sequence>
<dbReference type="OrthoDB" id="9987187at2759"/>
<feature type="region of interest" description="Disordered" evidence="6">
    <location>
        <begin position="1263"/>
        <end position="1299"/>
    </location>
</feature>
<feature type="region of interest" description="Disordered" evidence="6">
    <location>
        <begin position="408"/>
        <end position="452"/>
    </location>
</feature>
<feature type="compositionally biased region" description="Pro residues" evidence="6">
    <location>
        <begin position="1167"/>
        <end position="1193"/>
    </location>
</feature>
<feature type="region of interest" description="Disordered" evidence="6">
    <location>
        <begin position="943"/>
        <end position="987"/>
    </location>
</feature>
<feature type="chain" id="PRO_5040332932" evidence="7">
    <location>
        <begin position="18"/>
        <end position="1390"/>
    </location>
</feature>
<feature type="domain" description="Chitin-binding type-2" evidence="8">
    <location>
        <begin position="352"/>
        <end position="409"/>
    </location>
</feature>
<feature type="compositionally biased region" description="Low complexity" evidence="6">
    <location>
        <begin position="1289"/>
        <end position="1298"/>
    </location>
</feature>
<dbReference type="GeneID" id="118274156"/>
<organism evidence="9 10">
    <name type="scientific">Spodoptera frugiperda</name>
    <name type="common">Fall armyworm</name>
    <dbReference type="NCBI Taxonomy" id="7108"/>
    <lineage>
        <taxon>Eukaryota</taxon>
        <taxon>Metazoa</taxon>
        <taxon>Ecdysozoa</taxon>
        <taxon>Arthropoda</taxon>
        <taxon>Hexapoda</taxon>
        <taxon>Insecta</taxon>
        <taxon>Pterygota</taxon>
        <taxon>Neoptera</taxon>
        <taxon>Endopterygota</taxon>
        <taxon>Lepidoptera</taxon>
        <taxon>Glossata</taxon>
        <taxon>Ditrysia</taxon>
        <taxon>Noctuoidea</taxon>
        <taxon>Noctuidae</taxon>
        <taxon>Amphipyrinae</taxon>
        <taxon>Spodoptera</taxon>
    </lineage>
</organism>
<feature type="compositionally biased region" description="Pro residues" evidence="6">
    <location>
        <begin position="418"/>
        <end position="444"/>
    </location>
</feature>
<feature type="domain" description="Chitin-binding type-2" evidence="8">
    <location>
        <begin position="566"/>
        <end position="623"/>
    </location>
</feature>
<evidence type="ECO:0000256" key="6">
    <source>
        <dbReference type="SAM" id="MobiDB-lite"/>
    </source>
</evidence>
<feature type="signal peptide" evidence="7">
    <location>
        <begin position="1"/>
        <end position="17"/>
    </location>
</feature>
<evidence type="ECO:0000256" key="5">
    <source>
        <dbReference type="ARBA" id="ARBA00023180"/>
    </source>
</evidence>
<dbReference type="SUPFAM" id="SSF57625">
    <property type="entry name" value="Invertebrate chitin-binding proteins"/>
    <property type="match status" value="13"/>
</dbReference>
<feature type="region of interest" description="Disordered" evidence="6">
    <location>
        <begin position="1050"/>
        <end position="1094"/>
    </location>
</feature>
<feature type="region of interest" description="Disordered" evidence="6">
    <location>
        <begin position="301"/>
        <end position="345"/>
    </location>
</feature>
<feature type="compositionally biased region" description="Pro residues" evidence="6">
    <location>
        <begin position="1272"/>
        <end position="1288"/>
    </location>
</feature>
<feature type="region of interest" description="Disordered" evidence="6">
    <location>
        <begin position="836"/>
        <end position="880"/>
    </location>
</feature>
<feature type="domain" description="Chitin-binding type-2" evidence="8">
    <location>
        <begin position="1208"/>
        <end position="1265"/>
    </location>
</feature>
<dbReference type="GO" id="GO:0005576">
    <property type="term" value="C:extracellular region"/>
    <property type="evidence" value="ECO:0007669"/>
    <property type="project" value="InterPro"/>
</dbReference>
<feature type="region of interest" description="Disordered" evidence="6">
    <location>
        <begin position="729"/>
        <end position="773"/>
    </location>
</feature>
<keyword evidence="2 7" id="KW-0732">Signal</keyword>
<feature type="compositionally biased region" description="Pro residues" evidence="6">
    <location>
        <begin position="632"/>
        <end position="658"/>
    </location>
</feature>
<feature type="domain" description="Chitin-binding type-2" evidence="8">
    <location>
        <begin position="1101"/>
        <end position="1158"/>
    </location>
</feature>
<feature type="compositionally biased region" description="Low complexity" evidence="6">
    <location>
        <begin position="106"/>
        <end position="122"/>
    </location>
</feature>
<dbReference type="GO" id="GO:0008061">
    <property type="term" value="F:chitin binding"/>
    <property type="evidence" value="ECO:0007669"/>
    <property type="project" value="UniProtKB-KW"/>
</dbReference>
<feature type="domain" description="Chitin-binding type-2" evidence="8">
    <location>
        <begin position="673"/>
        <end position="730"/>
    </location>
</feature>
<evidence type="ECO:0000313" key="9">
    <source>
        <dbReference type="Proteomes" id="UP000829999"/>
    </source>
</evidence>
<dbReference type="PANTHER" id="PTHR23301">
    <property type="entry name" value="CHITIN BINDING PERITROPHIN-A"/>
    <property type="match status" value="1"/>
</dbReference>
<feature type="region of interest" description="Disordered" evidence="6">
    <location>
        <begin position="622"/>
        <end position="666"/>
    </location>
</feature>
<evidence type="ECO:0000259" key="8">
    <source>
        <dbReference type="PROSITE" id="PS50940"/>
    </source>
</evidence>
<gene>
    <name evidence="10" type="primary">LOC118274156</name>
</gene>
<feature type="region of interest" description="Disordered" evidence="6">
    <location>
        <begin position="196"/>
        <end position="238"/>
    </location>
</feature>
<feature type="domain" description="Chitin-binding type-2" evidence="8">
    <location>
        <begin position="459"/>
        <end position="516"/>
    </location>
</feature>
<keyword evidence="3" id="KW-0677">Repeat</keyword>
<feature type="domain" description="Chitin-binding type-2" evidence="8">
    <location>
        <begin position="994"/>
        <end position="1051"/>
    </location>
</feature>
<dbReference type="SMART" id="SM00494">
    <property type="entry name" value="ChtBD2"/>
    <property type="match status" value="13"/>
</dbReference>
<evidence type="ECO:0000256" key="4">
    <source>
        <dbReference type="ARBA" id="ARBA00023157"/>
    </source>
</evidence>
<evidence type="ECO:0000256" key="1">
    <source>
        <dbReference type="ARBA" id="ARBA00022669"/>
    </source>
</evidence>
<feature type="compositionally biased region" description="Pro residues" evidence="6">
    <location>
        <begin position="204"/>
        <end position="230"/>
    </location>
</feature>
<name>A0A9R0EDK9_SPOFR</name>